<evidence type="ECO:0000313" key="10">
    <source>
        <dbReference type="Proteomes" id="UP000288805"/>
    </source>
</evidence>
<dbReference type="SUPFAM" id="SSF48371">
    <property type="entry name" value="ARM repeat"/>
    <property type="match status" value="3"/>
</dbReference>
<dbReference type="CDD" id="cd16664">
    <property type="entry name" value="RING-Ubox_PUB"/>
    <property type="match status" value="1"/>
</dbReference>
<keyword evidence="4" id="KW-0808">Transferase</keyword>
<dbReference type="Gene3D" id="3.30.40.10">
    <property type="entry name" value="Zinc/RING finger domain, C3HC4 (zinc finger)"/>
    <property type="match status" value="1"/>
</dbReference>
<dbReference type="InterPro" id="IPR000225">
    <property type="entry name" value="Armadillo"/>
</dbReference>
<dbReference type="GO" id="GO:0016567">
    <property type="term" value="P:protein ubiquitination"/>
    <property type="evidence" value="ECO:0007669"/>
    <property type="project" value="UniProtKB-UniPathway"/>
</dbReference>
<dbReference type="InterPro" id="IPR045210">
    <property type="entry name" value="RING-Ubox_PUB"/>
</dbReference>
<dbReference type="SMART" id="SM00185">
    <property type="entry name" value="ARM"/>
    <property type="match status" value="5"/>
</dbReference>
<comment type="caution">
    <text evidence="9">The sequence shown here is derived from an EMBL/GenBank/DDBJ whole genome shotgun (WGS) entry which is preliminary data.</text>
</comment>
<evidence type="ECO:0000313" key="9">
    <source>
        <dbReference type="EMBL" id="RVW14511.1"/>
    </source>
</evidence>
<dbReference type="PROSITE" id="PS51698">
    <property type="entry name" value="U_BOX"/>
    <property type="match status" value="1"/>
</dbReference>
<sequence>MEKDANVTVSLVPASELLSQTILTVFDTVHAAKAVIIQDANFQQFAIYLEMVTVVLKELANLKIEDSERLKIAVANLNREIKVAKQLTVECGKRNKIYLLVNCQRISKDLECITKEISRVLGLIPDISFNINDKISKLRKDMLDSKYQATAVEEEILKKIETGIRERNVDKSYANNLLLCIAEAAGISTEQSVLKRELEEFKSEIEDVNLREDSAEALKMGKIVALLAKADAATSPEEKEIKYFNQRNSLGTQRLEPLHAFYCSITHDVMVDPVETSSGQTFERRAIEKWIAEGNKLCPLTATPLDMSALRPNKILRQSIEEWKDRNTMIMLASLKPALHSNDEQEVLQSLGKLHDLCIERELHREWVMMEEYCPILIGLLGAKNREIRKLSLVILCILAKDSNENKERIARVNNAIESIVRSLARQIGESKLALQLLLEISRSNLVRDFIGNVQGCIFLLVTISSGDDTQAAKDAKELLENLSFLDQNVIQMARANYFKPLLRLLSSGPVNAKMTVAATLSEIELTDNNKLSLFEDGALQPLLVLLSHSDMEMKKVAVKALYNLSSVPQNGLRMIREGAAGPLFELLYRHSLSSPSLRGEVAVIIMHLAISTTTLEADQMHVSLLESEEDIFKLFSLISLTGPDIQQIILRTFHAMCQSHSGLDIRTKLRQLSSVRVLVQLCEFDNHTVRANAVKLFCCLTEDGEDSTFLEHVSQRYIETLIRIIKTSDNVEEIVGAMSIISNLPKEAHITQWLLDAGALQIIFTCLTDGNSSASYKRQLIENAVGALCRFTVSTNQNWQKEVAKCGFFPILLQFLDSGTALTKRNAAVSLKQFSESSNGLSQPVKKHGAFWCCLASRETGCRVHLGICTVESSFCLLEANAVEPLVRVLVEPDVGACEASLDALLTLIDGERLQNGSKVLSEVNAIVPIIRLLSSSCTKLQEKALKALERIFRLIDFKQKYGNLAQMPLVDITQRGHGGMKSLAAKVLAHLDVLHEQSSYF</sequence>
<protein>
    <recommendedName>
        <fullName evidence="3">RING-type E3 ubiquitin transferase</fullName>
        <ecNumber evidence="3">2.3.2.27</ecNumber>
    </recommendedName>
</protein>
<evidence type="ECO:0000256" key="3">
    <source>
        <dbReference type="ARBA" id="ARBA00012483"/>
    </source>
</evidence>
<organism evidence="9 10">
    <name type="scientific">Vitis vinifera</name>
    <name type="common">Grape</name>
    <dbReference type="NCBI Taxonomy" id="29760"/>
    <lineage>
        <taxon>Eukaryota</taxon>
        <taxon>Viridiplantae</taxon>
        <taxon>Streptophyta</taxon>
        <taxon>Embryophyta</taxon>
        <taxon>Tracheophyta</taxon>
        <taxon>Spermatophyta</taxon>
        <taxon>Magnoliopsida</taxon>
        <taxon>eudicotyledons</taxon>
        <taxon>Gunneridae</taxon>
        <taxon>Pentapetalae</taxon>
        <taxon>rosids</taxon>
        <taxon>Vitales</taxon>
        <taxon>Vitaceae</taxon>
        <taxon>Viteae</taxon>
        <taxon>Vitis</taxon>
    </lineage>
</organism>
<dbReference type="PANTHER" id="PTHR45958:SF8">
    <property type="entry name" value="U-BOX DOMAIN-CONTAINING PROTEIN 44-LIKE"/>
    <property type="match status" value="1"/>
</dbReference>
<dbReference type="Pfam" id="PF04564">
    <property type="entry name" value="U-box"/>
    <property type="match status" value="1"/>
</dbReference>
<comment type="pathway">
    <text evidence="2">Protein modification; protein ubiquitination.</text>
</comment>
<evidence type="ECO:0000256" key="7">
    <source>
        <dbReference type="SAM" id="Coils"/>
    </source>
</evidence>
<evidence type="ECO:0000256" key="4">
    <source>
        <dbReference type="ARBA" id="ARBA00022679"/>
    </source>
</evidence>
<evidence type="ECO:0000256" key="1">
    <source>
        <dbReference type="ARBA" id="ARBA00000900"/>
    </source>
</evidence>
<dbReference type="Pfam" id="PF00514">
    <property type="entry name" value="Arm"/>
    <property type="match status" value="1"/>
</dbReference>
<evidence type="ECO:0000259" key="8">
    <source>
        <dbReference type="PROSITE" id="PS51698"/>
    </source>
</evidence>
<dbReference type="GO" id="GO:0061630">
    <property type="term" value="F:ubiquitin protein ligase activity"/>
    <property type="evidence" value="ECO:0007669"/>
    <property type="project" value="UniProtKB-EC"/>
</dbReference>
<dbReference type="Gene3D" id="1.25.10.10">
    <property type="entry name" value="Leucine-rich Repeat Variant"/>
    <property type="match status" value="3"/>
</dbReference>
<dbReference type="InterPro" id="IPR003613">
    <property type="entry name" value="Ubox_domain"/>
</dbReference>
<dbReference type="EC" id="2.3.2.27" evidence="3"/>
<reference evidence="9 10" key="1">
    <citation type="journal article" date="2018" name="PLoS Genet.">
        <title>Population sequencing reveals clonal diversity and ancestral inbreeding in the grapevine cultivar Chardonnay.</title>
        <authorList>
            <person name="Roach M.J."/>
            <person name="Johnson D.L."/>
            <person name="Bohlmann J."/>
            <person name="van Vuuren H.J."/>
            <person name="Jones S.J."/>
            <person name="Pretorius I.S."/>
            <person name="Schmidt S.A."/>
            <person name="Borneman A.R."/>
        </authorList>
    </citation>
    <scope>NUCLEOTIDE SEQUENCE [LARGE SCALE GENOMIC DNA]</scope>
    <source>
        <strain evidence="10">cv. Chardonnay</strain>
        <tissue evidence="9">Leaf</tissue>
    </source>
</reference>
<dbReference type="PROSITE" id="PS50176">
    <property type="entry name" value="ARM_REPEAT"/>
    <property type="match status" value="1"/>
</dbReference>
<gene>
    <name evidence="9" type="primary">PUB43_4</name>
    <name evidence="9" type="ORF">CK203_077228</name>
</gene>
<dbReference type="SUPFAM" id="SSF57850">
    <property type="entry name" value="RING/U-box"/>
    <property type="match status" value="1"/>
</dbReference>
<dbReference type="UniPathway" id="UPA00143"/>
<dbReference type="EMBL" id="QGNW01002617">
    <property type="protein sequence ID" value="RVW14511.1"/>
    <property type="molecule type" value="Genomic_DNA"/>
</dbReference>
<dbReference type="InterPro" id="IPR016024">
    <property type="entry name" value="ARM-type_fold"/>
</dbReference>
<comment type="catalytic activity">
    <reaction evidence="1">
        <text>S-ubiquitinyl-[E2 ubiquitin-conjugating enzyme]-L-cysteine + [acceptor protein]-L-lysine = [E2 ubiquitin-conjugating enzyme]-L-cysteine + N(6)-ubiquitinyl-[acceptor protein]-L-lysine.</text>
        <dbReference type="EC" id="2.3.2.27"/>
    </reaction>
</comment>
<accession>A0A438BU45</accession>
<keyword evidence="5" id="KW-0677">Repeat</keyword>
<keyword evidence="7" id="KW-0175">Coiled coil</keyword>
<evidence type="ECO:0000256" key="5">
    <source>
        <dbReference type="ARBA" id="ARBA00022737"/>
    </source>
</evidence>
<proteinExistence type="predicted"/>
<dbReference type="InterPro" id="IPR011989">
    <property type="entry name" value="ARM-like"/>
</dbReference>
<dbReference type="Proteomes" id="UP000288805">
    <property type="component" value="Unassembled WGS sequence"/>
</dbReference>
<dbReference type="AlphaFoldDB" id="A0A438BU45"/>
<feature type="domain" description="U-box" evidence="8">
    <location>
        <begin position="256"/>
        <end position="330"/>
    </location>
</feature>
<dbReference type="PANTHER" id="PTHR45958">
    <property type="entry name" value="RING-TYPE E3 UBIQUITIN TRANSFERASE"/>
    <property type="match status" value="1"/>
</dbReference>
<evidence type="ECO:0000256" key="6">
    <source>
        <dbReference type="PROSITE-ProRule" id="PRU00259"/>
    </source>
</evidence>
<feature type="repeat" description="ARM" evidence="6">
    <location>
        <begin position="538"/>
        <end position="580"/>
    </location>
</feature>
<feature type="coiled-coil region" evidence="7">
    <location>
        <begin position="191"/>
        <end position="218"/>
    </location>
</feature>
<dbReference type="SMART" id="SM00504">
    <property type="entry name" value="Ubox"/>
    <property type="match status" value="1"/>
</dbReference>
<dbReference type="InterPro" id="IPR013083">
    <property type="entry name" value="Znf_RING/FYVE/PHD"/>
</dbReference>
<dbReference type="InterPro" id="IPR052608">
    <property type="entry name" value="U-box_domain_protein"/>
</dbReference>
<evidence type="ECO:0000256" key="2">
    <source>
        <dbReference type="ARBA" id="ARBA00004906"/>
    </source>
</evidence>
<name>A0A438BU45_VITVI</name>